<dbReference type="SUPFAM" id="SSF56059">
    <property type="entry name" value="Glutathione synthetase ATP-binding domain-like"/>
    <property type="match status" value="1"/>
</dbReference>
<dbReference type="RefSeq" id="WP_211290432.1">
    <property type="nucleotide sequence ID" value="NZ_CP022521.1"/>
</dbReference>
<gene>
    <name evidence="1" type="ORF">AHOG_17325</name>
</gene>
<keyword evidence="2" id="KW-1185">Reference proteome</keyword>
<evidence type="ECO:0000313" key="1">
    <source>
        <dbReference type="EMBL" id="ASO21090.1"/>
    </source>
</evidence>
<accession>A0A221W597</accession>
<dbReference type="EMBL" id="CP022521">
    <property type="protein sequence ID" value="ASO21090.1"/>
    <property type="molecule type" value="Genomic_DNA"/>
</dbReference>
<sequence>MGRTRHQHRAGPAGSKNGCLLLAPQTAELVANKLVMGMVSEGRPWMSAADRALVDRYLPWTRILTDRRTTHAGKPVDLLAHTIRYREDLVLKRGIGLQGQQVFLGRDTSSERWTSLVEGAAAAGDSIVQEYVHAQHCPLFVVEDGVEQPREIAVAPVLSPFLFGGRPGGLWARFFTTGAVGIISMDGHGALDNAVVAV</sequence>
<reference evidence="1 2" key="1">
    <citation type="submission" date="2017-07" db="EMBL/GenBank/DDBJ databases">
        <title>Complete genome sequence of Actinoalloteichus hoggarensis DSM 45943, type strain of Actinoalloteichus hoggarensis.</title>
        <authorList>
            <person name="Ruckert C."/>
            <person name="Nouioui I."/>
            <person name="Willmese J."/>
            <person name="van Wezel G."/>
            <person name="Klenk H.-P."/>
            <person name="Kalinowski J."/>
            <person name="Zotchev S.B."/>
        </authorList>
    </citation>
    <scope>NUCLEOTIDE SEQUENCE [LARGE SCALE GENOMIC DNA]</scope>
    <source>
        <strain evidence="1 2">DSM 45943</strain>
    </source>
</reference>
<dbReference type="AlphaFoldDB" id="A0A221W597"/>
<dbReference type="KEGG" id="ahg:AHOG_17325"/>
<proteinExistence type="predicted"/>
<protein>
    <submittedName>
        <fullName evidence="1">Uncharacterized protein</fullName>
    </submittedName>
</protein>
<evidence type="ECO:0000313" key="2">
    <source>
        <dbReference type="Proteomes" id="UP000204221"/>
    </source>
</evidence>
<dbReference type="Proteomes" id="UP000204221">
    <property type="component" value="Chromosome"/>
</dbReference>
<name>A0A221W597_9PSEU</name>
<organism evidence="1 2">
    <name type="scientific">Actinoalloteichus hoggarensis</name>
    <dbReference type="NCBI Taxonomy" id="1470176"/>
    <lineage>
        <taxon>Bacteria</taxon>
        <taxon>Bacillati</taxon>
        <taxon>Actinomycetota</taxon>
        <taxon>Actinomycetes</taxon>
        <taxon>Pseudonocardiales</taxon>
        <taxon>Pseudonocardiaceae</taxon>
        <taxon>Actinoalloteichus</taxon>
    </lineage>
</organism>